<dbReference type="GeneID" id="110801950"/>
<dbReference type="KEGG" id="soe:110801950"/>
<dbReference type="PRINTS" id="PR00094">
    <property type="entry name" value="ADENYLTKNASE"/>
</dbReference>
<dbReference type="OrthoDB" id="439792at2759"/>
<reference evidence="9" key="2">
    <citation type="submission" date="2025-08" db="UniProtKB">
        <authorList>
            <consortium name="RefSeq"/>
        </authorList>
    </citation>
    <scope>IDENTIFICATION</scope>
    <source>
        <tissue evidence="9">Leaf</tissue>
    </source>
</reference>
<dbReference type="GO" id="GO:0005739">
    <property type="term" value="C:mitochondrion"/>
    <property type="evidence" value="ECO:0000318"/>
    <property type="project" value="GO_Central"/>
</dbReference>
<evidence type="ECO:0000256" key="4">
    <source>
        <dbReference type="ARBA" id="ARBA00022741"/>
    </source>
</evidence>
<dbReference type="EC" id="2.7.4.3" evidence="2"/>
<dbReference type="GO" id="GO:0005737">
    <property type="term" value="C:cytoplasm"/>
    <property type="evidence" value="ECO:0000318"/>
    <property type="project" value="GO_Central"/>
</dbReference>
<comment type="similarity">
    <text evidence="1 7">Belongs to the adenylate kinase family.</text>
</comment>
<dbReference type="InterPro" id="IPR027417">
    <property type="entry name" value="P-loop_NTPase"/>
</dbReference>
<dbReference type="Pfam" id="PF00406">
    <property type="entry name" value="ADK"/>
    <property type="match status" value="1"/>
</dbReference>
<evidence type="ECO:0000313" key="9">
    <source>
        <dbReference type="RefSeq" id="XP_021863050.1"/>
    </source>
</evidence>
<gene>
    <name evidence="9" type="primary">LOC110801950</name>
</gene>
<evidence type="ECO:0000313" key="8">
    <source>
        <dbReference type="Proteomes" id="UP000813463"/>
    </source>
</evidence>
<evidence type="ECO:0000256" key="2">
    <source>
        <dbReference type="ARBA" id="ARBA00012955"/>
    </source>
</evidence>
<dbReference type="InterPro" id="IPR000850">
    <property type="entry name" value="Adenylat/UMP-CMP_kin"/>
</dbReference>
<keyword evidence="8" id="KW-1185">Reference proteome</keyword>
<evidence type="ECO:0000256" key="1">
    <source>
        <dbReference type="ARBA" id="ARBA00007220"/>
    </source>
</evidence>
<dbReference type="GO" id="GO:0005524">
    <property type="term" value="F:ATP binding"/>
    <property type="evidence" value="ECO:0007669"/>
    <property type="project" value="InterPro"/>
</dbReference>
<protein>
    <recommendedName>
        <fullName evidence="2">adenylate kinase</fullName>
        <ecNumber evidence="2">2.7.4.3</ecNumber>
    </recommendedName>
    <alternativeName>
        <fullName evidence="6">ATP:AMP phosphotransferase</fullName>
    </alternativeName>
</protein>
<proteinExistence type="inferred from homology"/>
<accession>A0A9R0K953</accession>
<keyword evidence="4" id="KW-0547">Nucleotide-binding</keyword>
<evidence type="ECO:0000256" key="3">
    <source>
        <dbReference type="ARBA" id="ARBA00022679"/>
    </source>
</evidence>
<dbReference type="Gene3D" id="3.40.50.300">
    <property type="entry name" value="P-loop containing nucleotide triphosphate hydrolases"/>
    <property type="match status" value="1"/>
</dbReference>
<dbReference type="CDD" id="cd01428">
    <property type="entry name" value="ADK"/>
    <property type="match status" value="1"/>
</dbReference>
<sequence>MAGLGLLRSKLGLSPFTSMIKTRSFGAAAALQYEDDDDYYGGYDDRTVNNRRGNLHPMADGEGSERKRGVQWVIMGEPGAKKHVYAEWLSKLLEVPHISMAGLLRQQLHPRFSLYKQIESAVSQGMLVPEDIIFGLLSKRLEEGYIRGETGFILDGMPRTRTQAEILDQVADVDLVLNLKCTGKQLVDRKLQGGLNLLLQESQIKSYSEVDWKEKLRTYAEQSKPLEDYYRKQQKLLEFEVAEGLGETWKGLLSVLQLQHMDSSFQKLTA</sequence>
<dbReference type="GO" id="GO:0004017">
    <property type="term" value="F:AMP kinase activity"/>
    <property type="evidence" value="ECO:0000318"/>
    <property type="project" value="GO_Central"/>
</dbReference>
<dbReference type="Proteomes" id="UP000813463">
    <property type="component" value="Chromosome 1"/>
</dbReference>
<name>A0A9R0K953_SPIOL</name>
<reference evidence="8" key="1">
    <citation type="journal article" date="2021" name="Nat. Commun.">
        <title>Genomic analyses provide insights into spinach domestication and the genetic basis of agronomic traits.</title>
        <authorList>
            <person name="Cai X."/>
            <person name="Sun X."/>
            <person name="Xu C."/>
            <person name="Sun H."/>
            <person name="Wang X."/>
            <person name="Ge C."/>
            <person name="Zhang Z."/>
            <person name="Wang Q."/>
            <person name="Fei Z."/>
            <person name="Jiao C."/>
            <person name="Wang Q."/>
        </authorList>
    </citation>
    <scope>NUCLEOTIDE SEQUENCE [LARGE SCALE GENOMIC DNA]</scope>
    <source>
        <strain evidence="8">cv. Varoflay</strain>
    </source>
</reference>
<dbReference type="AlphaFoldDB" id="A0A9R0K953"/>
<organism evidence="8 9">
    <name type="scientific">Spinacia oleracea</name>
    <name type="common">Spinach</name>
    <dbReference type="NCBI Taxonomy" id="3562"/>
    <lineage>
        <taxon>Eukaryota</taxon>
        <taxon>Viridiplantae</taxon>
        <taxon>Streptophyta</taxon>
        <taxon>Embryophyta</taxon>
        <taxon>Tracheophyta</taxon>
        <taxon>Spermatophyta</taxon>
        <taxon>Magnoliopsida</taxon>
        <taxon>eudicotyledons</taxon>
        <taxon>Gunneridae</taxon>
        <taxon>Pentapetalae</taxon>
        <taxon>Caryophyllales</taxon>
        <taxon>Chenopodiaceae</taxon>
        <taxon>Chenopodioideae</taxon>
        <taxon>Anserineae</taxon>
        <taxon>Spinacia</taxon>
    </lineage>
</organism>
<dbReference type="PANTHER" id="PTHR23359">
    <property type="entry name" value="NUCLEOTIDE KINASE"/>
    <property type="match status" value="1"/>
</dbReference>
<evidence type="ECO:0000256" key="6">
    <source>
        <dbReference type="ARBA" id="ARBA00031517"/>
    </source>
</evidence>
<keyword evidence="3 7" id="KW-0808">Transferase</keyword>
<dbReference type="RefSeq" id="XP_021863050.1">
    <property type="nucleotide sequence ID" value="XM_022007358.2"/>
</dbReference>
<evidence type="ECO:0000256" key="7">
    <source>
        <dbReference type="RuleBase" id="RU003330"/>
    </source>
</evidence>
<dbReference type="SUPFAM" id="SSF52540">
    <property type="entry name" value="P-loop containing nucleoside triphosphate hydrolases"/>
    <property type="match status" value="1"/>
</dbReference>
<keyword evidence="5 7" id="KW-0418">Kinase</keyword>
<evidence type="ECO:0000256" key="5">
    <source>
        <dbReference type="ARBA" id="ARBA00022777"/>
    </source>
</evidence>